<accession>A0A9N9DB56</accession>
<dbReference type="PANTHER" id="PTHR27001">
    <property type="entry name" value="OS01G0253100 PROTEIN"/>
    <property type="match status" value="1"/>
</dbReference>
<feature type="non-terminal residue" evidence="4">
    <location>
        <position position="1"/>
    </location>
</feature>
<dbReference type="OrthoDB" id="2423522at2759"/>
<organism evidence="4 5">
    <name type="scientific">Cetraspora pellucida</name>
    <dbReference type="NCBI Taxonomy" id="1433469"/>
    <lineage>
        <taxon>Eukaryota</taxon>
        <taxon>Fungi</taxon>
        <taxon>Fungi incertae sedis</taxon>
        <taxon>Mucoromycota</taxon>
        <taxon>Glomeromycotina</taxon>
        <taxon>Glomeromycetes</taxon>
        <taxon>Diversisporales</taxon>
        <taxon>Gigasporaceae</taxon>
        <taxon>Cetraspora</taxon>
    </lineage>
</organism>
<evidence type="ECO:0000256" key="2">
    <source>
        <dbReference type="ARBA" id="ARBA00022840"/>
    </source>
</evidence>
<feature type="domain" description="Protein kinase" evidence="3">
    <location>
        <begin position="29"/>
        <end position="211"/>
    </location>
</feature>
<evidence type="ECO:0000259" key="3">
    <source>
        <dbReference type="PROSITE" id="PS50011"/>
    </source>
</evidence>
<evidence type="ECO:0000256" key="1">
    <source>
        <dbReference type="ARBA" id="ARBA00022741"/>
    </source>
</evidence>
<proteinExistence type="predicted"/>
<dbReference type="InterPro" id="IPR001245">
    <property type="entry name" value="Ser-Thr/Tyr_kinase_cat_dom"/>
</dbReference>
<protein>
    <submittedName>
        <fullName evidence="4">19991_t:CDS:1</fullName>
    </submittedName>
</protein>
<keyword evidence="5" id="KW-1185">Reference proteome</keyword>
<dbReference type="GO" id="GO:0004672">
    <property type="term" value="F:protein kinase activity"/>
    <property type="evidence" value="ECO:0007669"/>
    <property type="project" value="InterPro"/>
</dbReference>
<keyword evidence="1" id="KW-0547">Nucleotide-binding</keyword>
<dbReference type="Gene3D" id="1.10.510.10">
    <property type="entry name" value="Transferase(Phosphotransferase) domain 1"/>
    <property type="match status" value="1"/>
</dbReference>
<dbReference type="Proteomes" id="UP000789759">
    <property type="component" value="Unassembled WGS sequence"/>
</dbReference>
<dbReference type="PROSITE" id="PS50011">
    <property type="entry name" value="PROTEIN_KINASE_DOM"/>
    <property type="match status" value="1"/>
</dbReference>
<sequence length="211" mass="24562">MESSSSNEDVRFIKQLQDNNIDSIDYSEITNPKLVKLRSYGITLKGFWREKPIIMKHISKEMTNKDSETIQQLKQIFKKKDAFSRTNIPAYYNNINSLINTCFIQDLETKSFFGVLEYVSNGNLHDYLSKNKNLEWIRKIQISKDIACGLEYLHDKVDIIHRDLNIKTILITDEKAQISNPVFLELNFDSSSISLQEEMIGFTDPELLKDL</sequence>
<dbReference type="EMBL" id="CAJVQA010006075">
    <property type="protein sequence ID" value="CAG8633575.1"/>
    <property type="molecule type" value="Genomic_DNA"/>
</dbReference>
<dbReference type="PANTHER" id="PTHR27001:SF931">
    <property type="entry name" value="OS11G0664100 PROTEIN"/>
    <property type="match status" value="1"/>
</dbReference>
<dbReference type="InterPro" id="IPR000719">
    <property type="entry name" value="Prot_kinase_dom"/>
</dbReference>
<comment type="caution">
    <text evidence="4">The sequence shown here is derived from an EMBL/GenBank/DDBJ whole genome shotgun (WGS) entry which is preliminary data.</text>
</comment>
<gene>
    <name evidence="4" type="ORF">CPELLU_LOCUS8510</name>
</gene>
<dbReference type="SUPFAM" id="SSF56112">
    <property type="entry name" value="Protein kinase-like (PK-like)"/>
    <property type="match status" value="1"/>
</dbReference>
<evidence type="ECO:0000313" key="5">
    <source>
        <dbReference type="Proteomes" id="UP000789759"/>
    </source>
</evidence>
<dbReference type="Pfam" id="PF07714">
    <property type="entry name" value="PK_Tyr_Ser-Thr"/>
    <property type="match status" value="1"/>
</dbReference>
<name>A0A9N9DB56_9GLOM</name>
<reference evidence="4" key="1">
    <citation type="submission" date="2021-06" db="EMBL/GenBank/DDBJ databases">
        <authorList>
            <person name="Kallberg Y."/>
            <person name="Tangrot J."/>
            <person name="Rosling A."/>
        </authorList>
    </citation>
    <scope>NUCLEOTIDE SEQUENCE</scope>
    <source>
        <strain evidence="4">FL966</strain>
    </source>
</reference>
<evidence type="ECO:0000313" key="4">
    <source>
        <dbReference type="EMBL" id="CAG8633575.1"/>
    </source>
</evidence>
<dbReference type="AlphaFoldDB" id="A0A9N9DB56"/>
<dbReference type="GO" id="GO:0005524">
    <property type="term" value="F:ATP binding"/>
    <property type="evidence" value="ECO:0007669"/>
    <property type="project" value="UniProtKB-KW"/>
</dbReference>
<keyword evidence="2" id="KW-0067">ATP-binding</keyword>
<dbReference type="GO" id="GO:0005886">
    <property type="term" value="C:plasma membrane"/>
    <property type="evidence" value="ECO:0007669"/>
    <property type="project" value="TreeGrafter"/>
</dbReference>
<feature type="non-terminal residue" evidence="4">
    <location>
        <position position="211"/>
    </location>
</feature>
<dbReference type="InterPro" id="IPR011009">
    <property type="entry name" value="Kinase-like_dom_sf"/>
</dbReference>